<evidence type="ECO:0000259" key="1">
    <source>
        <dbReference type="Pfam" id="PF00561"/>
    </source>
</evidence>
<sequence length="298" mass="32412">MPQQFQQHQLPDGRNLDYCVSGPEDGFPLVFIHGTPGAGIPIPNLVDACARKGIKVITFSRAGYGGSTRKKGRQVVDSVADIKSLIDHLGVKKCLVGGWSGGGPSTLACAARLHECLAAVSFAGVAPYNVEGLDWLAGQGEDNIDEFNKALEGETQLREFCDGHRKEYLASELDGVMEVMSTLLPPCDNATLLQNKDTIGQQMVDSFHEGLRISSDGWIDDDLEFFQPWGFELSEVRVPLLLLQGTEDKMVPFAHGKWLAEHLPQDKVKVHLLEGHGHISLFDGIDGIIDELVAAANL</sequence>
<reference evidence="2 3" key="1">
    <citation type="journal article" date="2017" name="Biotechnol. Biofuels">
        <title>Differential beta-glucosidase expression as a function of carbon source availability in Talaromyces amestolkiae: a genomic and proteomic approach.</title>
        <authorList>
            <person name="de Eugenio L.I."/>
            <person name="Mendez-Liter J.A."/>
            <person name="Nieto-Dominguez M."/>
            <person name="Alonso L."/>
            <person name="Gil-Munoz J."/>
            <person name="Barriuso J."/>
            <person name="Prieto A."/>
            <person name="Martinez M.J."/>
        </authorList>
    </citation>
    <scope>NUCLEOTIDE SEQUENCE [LARGE SCALE GENOMIC DNA]</scope>
    <source>
        <strain evidence="2 3">CIB</strain>
    </source>
</reference>
<dbReference type="PANTHER" id="PTHR45763:SF46">
    <property type="entry name" value="AB HYDROLASE-1 DOMAIN-CONTAINING PROTEIN"/>
    <property type="match status" value="1"/>
</dbReference>
<dbReference type="InterPro" id="IPR000073">
    <property type="entry name" value="AB_hydrolase_1"/>
</dbReference>
<dbReference type="STRING" id="1196081.A0A364KUE4"/>
<comment type="caution">
    <text evidence="2">The sequence shown here is derived from an EMBL/GenBank/DDBJ whole genome shotgun (WGS) entry which is preliminary data.</text>
</comment>
<dbReference type="Gene3D" id="3.40.50.1820">
    <property type="entry name" value="alpha/beta hydrolase"/>
    <property type="match status" value="1"/>
</dbReference>
<feature type="domain" description="AB hydrolase-1" evidence="1">
    <location>
        <begin position="28"/>
        <end position="284"/>
    </location>
</feature>
<proteinExistence type="predicted"/>
<dbReference type="AlphaFoldDB" id="A0A364KUE4"/>
<dbReference type="PANTHER" id="PTHR45763">
    <property type="entry name" value="HYDROLASE, ALPHA/BETA FOLD FAMILY PROTEIN, EXPRESSED-RELATED"/>
    <property type="match status" value="1"/>
</dbReference>
<dbReference type="GeneID" id="63792400"/>
<evidence type="ECO:0000313" key="3">
    <source>
        <dbReference type="Proteomes" id="UP000249363"/>
    </source>
</evidence>
<organism evidence="2 3">
    <name type="scientific">Talaromyces amestolkiae</name>
    <dbReference type="NCBI Taxonomy" id="1196081"/>
    <lineage>
        <taxon>Eukaryota</taxon>
        <taxon>Fungi</taxon>
        <taxon>Dikarya</taxon>
        <taxon>Ascomycota</taxon>
        <taxon>Pezizomycotina</taxon>
        <taxon>Eurotiomycetes</taxon>
        <taxon>Eurotiomycetidae</taxon>
        <taxon>Eurotiales</taxon>
        <taxon>Trichocomaceae</taxon>
        <taxon>Talaromyces</taxon>
        <taxon>Talaromyces sect. Talaromyces</taxon>
    </lineage>
</organism>
<accession>A0A364KUE4</accession>
<keyword evidence="3" id="KW-1185">Reference proteome</keyword>
<dbReference type="SUPFAM" id="SSF53474">
    <property type="entry name" value="alpha/beta-Hydrolases"/>
    <property type="match status" value="1"/>
</dbReference>
<protein>
    <recommendedName>
        <fullName evidence="1">AB hydrolase-1 domain-containing protein</fullName>
    </recommendedName>
</protein>
<dbReference type="RefSeq" id="XP_040731688.1">
    <property type="nucleotide sequence ID" value="XM_040875412.1"/>
</dbReference>
<dbReference type="InterPro" id="IPR029058">
    <property type="entry name" value="AB_hydrolase_fold"/>
</dbReference>
<dbReference type="Proteomes" id="UP000249363">
    <property type="component" value="Unassembled WGS sequence"/>
</dbReference>
<dbReference type="ESTHER" id="9euro-a0a364kue4">
    <property type="family name" value="Fungal-D14-Strigolactone-R"/>
</dbReference>
<name>A0A364KUE4_TALAM</name>
<evidence type="ECO:0000313" key="2">
    <source>
        <dbReference type="EMBL" id="RAO67172.1"/>
    </source>
</evidence>
<dbReference type="EMBL" id="MIKG01000005">
    <property type="protein sequence ID" value="RAO67172.1"/>
    <property type="molecule type" value="Genomic_DNA"/>
</dbReference>
<gene>
    <name evidence="2" type="ORF">BHQ10_003184</name>
</gene>
<dbReference type="OrthoDB" id="294702at2759"/>
<dbReference type="Pfam" id="PF00561">
    <property type="entry name" value="Abhydrolase_1"/>
    <property type="match status" value="1"/>
</dbReference>